<feature type="domain" description="Retrotransposon gag" evidence="2">
    <location>
        <begin position="63"/>
        <end position="141"/>
    </location>
</feature>
<reference evidence="4" key="1">
    <citation type="submission" date="2017-01" db="EMBL/GenBank/DDBJ databases">
        <authorList>
            <person name="Wang Y."/>
            <person name="White M."/>
            <person name="Kvist S."/>
            <person name="Moncalvo J.-M."/>
        </authorList>
    </citation>
    <scope>NUCLEOTIDE SEQUENCE [LARGE SCALE GENOMIC DNA]</scope>
    <source>
        <strain evidence="4">ID-206-W2</strain>
    </source>
</reference>
<protein>
    <recommendedName>
        <fullName evidence="2">Retrotransposon gag domain-containing protein</fullName>
    </recommendedName>
</protein>
<dbReference type="Pfam" id="PF03732">
    <property type="entry name" value="Retrotrans_gag"/>
    <property type="match status" value="1"/>
</dbReference>
<keyword evidence="1" id="KW-0175">Coiled coil</keyword>
<sequence>MSDITNEKIEQREFSNSNIFYPRLLEPELFVDDGEIEPSAWLRRYELFSRKNGWNEIDKVDLMEIYLSDKALNWFERQKSEFRTWPILKEKFMDKFEGQEMELRAWKNLQNLRQEEEEEVEELVAKLEKLFKKAKVMDETVRFRCLLSSIAPVYQRTILKRKAKTYKDAILIATDEEKLGKIYNYDAKKPNSSKKDDPMFKNINNEENGVYEMLLSWLERGANNAKVTGSTPVVSISLG</sequence>
<dbReference type="EMBL" id="LSSM01000338">
    <property type="protein sequence ID" value="OMJ29252.1"/>
    <property type="molecule type" value="Genomic_DNA"/>
</dbReference>
<dbReference type="OrthoDB" id="5581639at2759"/>
<name>A0A1R1YQU2_9FUNG</name>
<feature type="coiled-coil region" evidence="1">
    <location>
        <begin position="106"/>
        <end position="133"/>
    </location>
</feature>
<dbReference type="Proteomes" id="UP000187429">
    <property type="component" value="Unassembled WGS sequence"/>
</dbReference>
<dbReference type="AlphaFoldDB" id="A0A1R1YQU2"/>
<dbReference type="InterPro" id="IPR005162">
    <property type="entry name" value="Retrotrans_gag_dom"/>
</dbReference>
<evidence type="ECO:0000313" key="4">
    <source>
        <dbReference type="Proteomes" id="UP000187429"/>
    </source>
</evidence>
<organism evidence="3 4">
    <name type="scientific">Smittium culicis</name>
    <dbReference type="NCBI Taxonomy" id="133412"/>
    <lineage>
        <taxon>Eukaryota</taxon>
        <taxon>Fungi</taxon>
        <taxon>Fungi incertae sedis</taxon>
        <taxon>Zoopagomycota</taxon>
        <taxon>Kickxellomycotina</taxon>
        <taxon>Harpellomycetes</taxon>
        <taxon>Harpellales</taxon>
        <taxon>Legeriomycetaceae</taxon>
        <taxon>Smittium</taxon>
    </lineage>
</organism>
<gene>
    <name evidence="3" type="ORF">AYI69_g1252</name>
</gene>
<dbReference type="PANTHER" id="PTHR33223:SF6">
    <property type="entry name" value="CCHC-TYPE DOMAIN-CONTAINING PROTEIN"/>
    <property type="match status" value="1"/>
</dbReference>
<evidence type="ECO:0000313" key="3">
    <source>
        <dbReference type="EMBL" id="OMJ29252.1"/>
    </source>
</evidence>
<evidence type="ECO:0000259" key="2">
    <source>
        <dbReference type="Pfam" id="PF03732"/>
    </source>
</evidence>
<dbReference type="PANTHER" id="PTHR33223">
    <property type="entry name" value="CCHC-TYPE DOMAIN-CONTAINING PROTEIN"/>
    <property type="match status" value="1"/>
</dbReference>
<accession>A0A1R1YQU2</accession>
<keyword evidence="4" id="KW-1185">Reference proteome</keyword>
<proteinExistence type="predicted"/>
<evidence type="ECO:0000256" key="1">
    <source>
        <dbReference type="SAM" id="Coils"/>
    </source>
</evidence>
<comment type="caution">
    <text evidence="3">The sequence shown here is derived from an EMBL/GenBank/DDBJ whole genome shotgun (WGS) entry which is preliminary data.</text>
</comment>